<dbReference type="InterPro" id="IPR011032">
    <property type="entry name" value="GroES-like_sf"/>
</dbReference>
<dbReference type="InterPro" id="IPR013154">
    <property type="entry name" value="ADH-like_N"/>
</dbReference>
<dbReference type="STRING" id="1518501.CQ10_19490"/>
<evidence type="ECO:0000259" key="2">
    <source>
        <dbReference type="SMART" id="SM00829"/>
    </source>
</evidence>
<proteinExistence type="predicted"/>
<dbReference type="InterPro" id="IPR036291">
    <property type="entry name" value="NAD(P)-bd_dom_sf"/>
</dbReference>
<dbReference type="PANTHER" id="PTHR11695:SF294">
    <property type="entry name" value="RETICULON-4-INTERACTING PROTEIN 1, MITOCHONDRIAL"/>
    <property type="match status" value="1"/>
</dbReference>
<dbReference type="InterPro" id="IPR002364">
    <property type="entry name" value="Quin_OxRdtase/zeta-crystal_CS"/>
</dbReference>
<dbReference type="Gene3D" id="3.90.180.10">
    <property type="entry name" value="Medium-chain alcohol dehydrogenases, catalytic domain"/>
    <property type="match status" value="1"/>
</dbReference>
<comment type="caution">
    <text evidence="3">The sequence shown here is derived from an EMBL/GenBank/DDBJ whole genome shotgun (WGS) entry which is preliminary data.</text>
</comment>
<evidence type="ECO:0000313" key="3">
    <source>
        <dbReference type="EMBL" id="KRQ92778.1"/>
    </source>
</evidence>
<dbReference type="RefSeq" id="WP_057855483.1">
    <property type="nucleotide sequence ID" value="NZ_LLXX01000228.1"/>
</dbReference>
<dbReference type="SUPFAM" id="SSF51735">
    <property type="entry name" value="NAD(P)-binding Rossmann-fold domains"/>
    <property type="match status" value="1"/>
</dbReference>
<dbReference type="Pfam" id="PF13602">
    <property type="entry name" value="ADH_zinc_N_2"/>
    <property type="match status" value="1"/>
</dbReference>
<protein>
    <recommendedName>
        <fullName evidence="2">Enoyl reductase (ER) domain-containing protein</fullName>
    </recommendedName>
</protein>
<organism evidence="3 4">
    <name type="scientific">Bradyrhizobium valentinum</name>
    <dbReference type="NCBI Taxonomy" id="1518501"/>
    <lineage>
        <taxon>Bacteria</taxon>
        <taxon>Pseudomonadati</taxon>
        <taxon>Pseudomonadota</taxon>
        <taxon>Alphaproteobacteria</taxon>
        <taxon>Hyphomicrobiales</taxon>
        <taxon>Nitrobacteraceae</taxon>
        <taxon>Bradyrhizobium</taxon>
    </lineage>
</organism>
<dbReference type="GO" id="GO:0016491">
    <property type="term" value="F:oxidoreductase activity"/>
    <property type="evidence" value="ECO:0007669"/>
    <property type="project" value="UniProtKB-KW"/>
</dbReference>
<dbReference type="EMBL" id="LLXX01000228">
    <property type="protein sequence ID" value="KRQ92778.1"/>
    <property type="molecule type" value="Genomic_DNA"/>
</dbReference>
<sequence>MRAFVLDGYGAIADHVRLAAIADPVPGPEEVLIEIHAASLNPIDFKIVHGDLKRVSKYQLPRPFGFDASGIVLSAGARAIRFKPGDVVYARASRETIGTFAEKIALPEQFVALKPAAISYADAAALPLVGLTTLQGFSRVKARAGQHILIHAGAGGIGTFAVQYARHLGLHVTTTTSSKNVDFVKSLGADRVIAYDRGNYLEQGGDYDIVYDTLGGAFTIDAFKVVKRGGAVISLSGPPDRDFARREGAGWLVRAAVWLMSRKVYAASAEAGATYCWFFTEPSGDQLREIAGLVDRGAIKPVIDREFAFEQLPAALTYLEAGRARGKVVLRVR</sequence>
<feature type="domain" description="Enoyl reductase (ER)" evidence="2">
    <location>
        <begin position="11"/>
        <end position="330"/>
    </location>
</feature>
<dbReference type="Proteomes" id="UP000051913">
    <property type="component" value="Unassembled WGS sequence"/>
</dbReference>
<keyword evidence="4" id="KW-1185">Reference proteome</keyword>
<name>A0A0R3KCD2_9BRAD</name>
<dbReference type="Pfam" id="PF08240">
    <property type="entry name" value="ADH_N"/>
    <property type="match status" value="1"/>
</dbReference>
<dbReference type="CDD" id="cd05289">
    <property type="entry name" value="MDR_like_2"/>
    <property type="match status" value="1"/>
</dbReference>
<dbReference type="GO" id="GO:0008270">
    <property type="term" value="F:zinc ion binding"/>
    <property type="evidence" value="ECO:0007669"/>
    <property type="project" value="InterPro"/>
</dbReference>
<dbReference type="AlphaFoldDB" id="A0A0R3KCD2"/>
<dbReference type="InterPro" id="IPR020843">
    <property type="entry name" value="ER"/>
</dbReference>
<dbReference type="Gene3D" id="3.40.50.720">
    <property type="entry name" value="NAD(P)-binding Rossmann-like Domain"/>
    <property type="match status" value="1"/>
</dbReference>
<dbReference type="PANTHER" id="PTHR11695">
    <property type="entry name" value="ALCOHOL DEHYDROGENASE RELATED"/>
    <property type="match status" value="1"/>
</dbReference>
<evidence type="ECO:0000313" key="4">
    <source>
        <dbReference type="Proteomes" id="UP000051913"/>
    </source>
</evidence>
<dbReference type="SMART" id="SM00829">
    <property type="entry name" value="PKS_ER"/>
    <property type="match status" value="1"/>
</dbReference>
<gene>
    <name evidence="3" type="ORF">CP49_40950</name>
</gene>
<evidence type="ECO:0000256" key="1">
    <source>
        <dbReference type="ARBA" id="ARBA00023002"/>
    </source>
</evidence>
<keyword evidence="1" id="KW-0560">Oxidoreductase</keyword>
<dbReference type="InterPro" id="IPR050700">
    <property type="entry name" value="YIM1/Zinc_Alcohol_DH_Fams"/>
</dbReference>
<dbReference type="PROSITE" id="PS01162">
    <property type="entry name" value="QOR_ZETA_CRYSTAL"/>
    <property type="match status" value="1"/>
</dbReference>
<accession>A0A0R3KCD2</accession>
<reference evidence="3 4" key="1">
    <citation type="submission" date="2014-03" db="EMBL/GenBank/DDBJ databases">
        <title>Bradyrhizobium valentinum sp. nov., isolated from effective nodules of Lupinus mariae-josephae, a lupine endemic of basic-lime soils in Eastern Spain.</title>
        <authorList>
            <person name="Duran D."/>
            <person name="Rey L."/>
            <person name="Navarro A."/>
            <person name="Busquets A."/>
            <person name="Imperial J."/>
            <person name="Ruiz-Argueso T."/>
        </authorList>
    </citation>
    <scope>NUCLEOTIDE SEQUENCE [LARGE SCALE GENOMIC DNA]</scope>
    <source>
        <strain evidence="3 4">LmjM3</strain>
    </source>
</reference>
<dbReference type="SUPFAM" id="SSF50129">
    <property type="entry name" value="GroES-like"/>
    <property type="match status" value="1"/>
</dbReference>
<dbReference type="OrthoDB" id="9785812at2"/>